<comment type="caution">
    <text evidence="1">The sequence shown here is derived from an EMBL/GenBank/DDBJ whole genome shotgun (WGS) entry which is preliminary data.</text>
</comment>
<dbReference type="EMBL" id="BMSA01000018">
    <property type="protein sequence ID" value="GGT71120.1"/>
    <property type="molecule type" value="Genomic_DNA"/>
</dbReference>
<dbReference type="Proteomes" id="UP000646776">
    <property type="component" value="Unassembled WGS sequence"/>
</dbReference>
<organism evidence="1 2">
    <name type="scientific">Streptomyces phaeofaciens</name>
    <dbReference type="NCBI Taxonomy" id="68254"/>
    <lineage>
        <taxon>Bacteria</taxon>
        <taxon>Bacillati</taxon>
        <taxon>Actinomycetota</taxon>
        <taxon>Actinomycetes</taxon>
        <taxon>Kitasatosporales</taxon>
        <taxon>Streptomycetaceae</taxon>
        <taxon>Streptomyces</taxon>
    </lineage>
</organism>
<reference evidence="1" key="1">
    <citation type="journal article" date="2014" name="Int. J. Syst. Evol. Microbiol.">
        <title>Complete genome sequence of Corynebacterium casei LMG S-19264T (=DSM 44701T), isolated from a smear-ripened cheese.</title>
        <authorList>
            <consortium name="US DOE Joint Genome Institute (JGI-PGF)"/>
            <person name="Walter F."/>
            <person name="Albersmeier A."/>
            <person name="Kalinowski J."/>
            <person name="Ruckert C."/>
        </authorList>
    </citation>
    <scope>NUCLEOTIDE SEQUENCE</scope>
    <source>
        <strain evidence="1">JCM 4125</strain>
    </source>
</reference>
<accession>A0A918HJR3</accession>
<evidence type="ECO:0000313" key="2">
    <source>
        <dbReference type="Proteomes" id="UP000646776"/>
    </source>
</evidence>
<evidence type="ECO:0000313" key="1">
    <source>
        <dbReference type="EMBL" id="GGT71120.1"/>
    </source>
</evidence>
<name>A0A918HJR3_9ACTN</name>
<gene>
    <name evidence="1" type="ORF">GCM10010226_56300</name>
</gene>
<dbReference type="AlphaFoldDB" id="A0A918HJR3"/>
<keyword evidence="2" id="KW-1185">Reference proteome</keyword>
<reference evidence="1" key="2">
    <citation type="submission" date="2020-09" db="EMBL/GenBank/DDBJ databases">
        <authorList>
            <person name="Sun Q."/>
            <person name="Ohkuma M."/>
        </authorList>
    </citation>
    <scope>NUCLEOTIDE SEQUENCE</scope>
    <source>
        <strain evidence="1">JCM 4125</strain>
    </source>
</reference>
<sequence length="72" mass="7754">MRERGGCDSARGGVAFHAVPALHALYGDGTGSARERRPLLRLRPHHPEVAIAWADSVKLNCVPPESHYPADG</sequence>
<proteinExistence type="predicted"/>
<protein>
    <submittedName>
        <fullName evidence="1">Uncharacterized protein</fullName>
    </submittedName>
</protein>